<name>A0A830H3H1_9CREN</name>
<evidence type="ECO:0000313" key="8">
    <source>
        <dbReference type="Proteomes" id="UP000616143"/>
    </source>
</evidence>
<dbReference type="InterPro" id="IPR000515">
    <property type="entry name" value="MetI-like"/>
</dbReference>
<reference evidence="7" key="2">
    <citation type="submission" date="2020-09" db="EMBL/GenBank/DDBJ databases">
        <authorList>
            <person name="Sun Q."/>
            <person name="Ohkuma M."/>
        </authorList>
    </citation>
    <scope>NUCLEOTIDE SEQUENCE</scope>
    <source>
        <strain evidence="7">JCM 31740</strain>
    </source>
</reference>
<dbReference type="OrthoDB" id="50379at2157"/>
<feature type="domain" description="ABC transmembrane type-1" evidence="6">
    <location>
        <begin position="322"/>
        <end position="517"/>
    </location>
</feature>
<dbReference type="Pfam" id="PF00528">
    <property type="entry name" value="BPD_transp_1"/>
    <property type="match status" value="1"/>
</dbReference>
<evidence type="ECO:0000313" key="7">
    <source>
        <dbReference type="EMBL" id="GGU03717.1"/>
    </source>
</evidence>
<evidence type="ECO:0000256" key="2">
    <source>
        <dbReference type="ARBA" id="ARBA00022692"/>
    </source>
</evidence>
<feature type="transmembrane region" description="Helical" evidence="5">
    <location>
        <begin position="184"/>
        <end position="202"/>
    </location>
</feature>
<dbReference type="Proteomes" id="UP000616143">
    <property type="component" value="Unassembled WGS sequence"/>
</dbReference>
<comment type="subcellular location">
    <subcellularLocation>
        <location evidence="5">Cell membrane</location>
        <topology evidence="5">Multi-pass membrane protein</topology>
    </subcellularLocation>
    <subcellularLocation>
        <location evidence="1">Membrane</location>
        <topology evidence="1">Multi-pass membrane protein</topology>
    </subcellularLocation>
</comment>
<feature type="transmembrane region" description="Helical" evidence="5">
    <location>
        <begin position="438"/>
        <end position="462"/>
    </location>
</feature>
<dbReference type="GO" id="GO:0055085">
    <property type="term" value="P:transmembrane transport"/>
    <property type="evidence" value="ECO:0007669"/>
    <property type="project" value="InterPro"/>
</dbReference>
<feature type="transmembrane region" description="Helical" evidence="5">
    <location>
        <begin position="147"/>
        <end position="172"/>
    </location>
</feature>
<feature type="transmembrane region" description="Helical" evidence="5">
    <location>
        <begin position="391"/>
        <end position="413"/>
    </location>
</feature>
<dbReference type="PANTHER" id="PTHR42744:SF1">
    <property type="entry name" value="BINDING-PROTEIN-DEPENDENT TRANSPORT SYSTEMS INNER MEMBRANE COMPONENT"/>
    <property type="match status" value="1"/>
</dbReference>
<sequence length="538" mass="59803">MISLIILASLATTARVLGLTALSVVIGWLLCYIAVRNRIAENVFVSLVEVLESVPVISFFPIVLLIFVERIGGPLGVELAADFLVFTAVVWNIWMGIYQAYKTIPKEMLEVVENYRYGVLGKLVKAYIPFSMPRVAANLFPSVADGFFYITVSEVFSIGTVSYGTFGIGTLVDTFVSRGQTSMVELSILVMAVIVAGVTLGLRELSKYVVAKYALDTDVPIARRGRFRLRYSARLSALMESTPLIRVAKYSRALGARVVHHRERSSRRNSKWPWYLGAGISLALLGAILYGAVSTVISVPTTEWGKLITLTPSLLIDLGYDYLRVAVISLVSVVIAITLGYYLAVNAKAERLLIPVMQALLAIPAPLYFPLLVGFSLPWLSHILGWLSAEFYVLLMGFVSAFYYVFFSFWIGVKSIPQEYWELTRNIRLGFWTKMRKIVLPSAFPYMVAGLSSTIDSIWGGLTIAEYWPDLLKGYTLTVHHGLMAFLDQQTTHGNLSASAWASLVFGLVVVTFSILFTRRMMDLARKKYVMEEGIFAA</sequence>
<dbReference type="PROSITE" id="PS50928">
    <property type="entry name" value="ABC_TM1"/>
    <property type="match status" value="2"/>
</dbReference>
<accession>A0A830H3H1</accession>
<organism evidence="7 8">
    <name type="scientific">Sulfodiicoccus acidiphilus</name>
    <dbReference type="NCBI Taxonomy" id="1670455"/>
    <lineage>
        <taxon>Archaea</taxon>
        <taxon>Thermoproteota</taxon>
        <taxon>Thermoprotei</taxon>
        <taxon>Sulfolobales</taxon>
        <taxon>Sulfolobaceae</taxon>
        <taxon>Sulfodiicoccus</taxon>
    </lineage>
</organism>
<keyword evidence="5" id="KW-0813">Transport</keyword>
<feature type="transmembrane region" description="Helical" evidence="5">
    <location>
        <begin position="43"/>
        <end position="67"/>
    </location>
</feature>
<evidence type="ECO:0000259" key="6">
    <source>
        <dbReference type="PROSITE" id="PS50928"/>
    </source>
</evidence>
<feature type="domain" description="ABC transmembrane type-1" evidence="6">
    <location>
        <begin position="9"/>
        <end position="201"/>
    </location>
</feature>
<keyword evidence="3 5" id="KW-1133">Transmembrane helix</keyword>
<comment type="similarity">
    <text evidence="5">Belongs to the binding-protein-dependent transport system permease family.</text>
</comment>
<dbReference type="InterPro" id="IPR035906">
    <property type="entry name" value="MetI-like_sf"/>
</dbReference>
<evidence type="ECO:0000256" key="4">
    <source>
        <dbReference type="ARBA" id="ARBA00023136"/>
    </source>
</evidence>
<evidence type="ECO:0000256" key="1">
    <source>
        <dbReference type="ARBA" id="ARBA00004141"/>
    </source>
</evidence>
<feature type="transmembrane region" description="Helical" evidence="5">
    <location>
        <begin position="79"/>
        <end position="98"/>
    </location>
</feature>
<dbReference type="RefSeq" id="WP_188848647.1">
    <property type="nucleotide sequence ID" value="NZ_BMQS01000026.1"/>
</dbReference>
<dbReference type="SUPFAM" id="SSF161098">
    <property type="entry name" value="MetI-like"/>
    <property type="match status" value="2"/>
</dbReference>
<feature type="transmembrane region" description="Helical" evidence="5">
    <location>
        <begin position="322"/>
        <end position="345"/>
    </location>
</feature>
<dbReference type="AlphaFoldDB" id="A0A830H3H1"/>
<feature type="transmembrane region" description="Helical" evidence="5">
    <location>
        <begin position="498"/>
        <end position="518"/>
    </location>
</feature>
<dbReference type="GO" id="GO:0005886">
    <property type="term" value="C:plasma membrane"/>
    <property type="evidence" value="ECO:0007669"/>
    <property type="project" value="UniProtKB-SubCell"/>
</dbReference>
<gene>
    <name evidence="7" type="ORF">GCM10007116_20730</name>
</gene>
<feature type="transmembrane region" description="Helical" evidence="5">
    <location>
        <begin position="272"/>
        <end position="293"/>
    </location>
</feature>
<evidence type="ECO:0000256" key="5">
    <source>
        <dbReference type="RuleBase" id="RU363032"/>
    </source>
</evidence>
<keyword evidence="2 5" id="KW-0812">Transmembrane</keyword>
<dbReference type="CDD" id="cd06261">
    <property type="entry name" value="TM_PBP2"/>
    <property type="match status" value="1"/>
</dbReference>
<dbReference type="EMBL" id="BMQS01000026">
    <property type="protein sequence ID" value="GGU03717.1"/>
    <property type="molecule type" value="Genomic_DNA"/>
</dbReference>
<feature type="transmembrane region" description="Helical" evidence="5">
    <location>
        <begin position="6"/>
        <end position="31"/>
    </location>
</feature>
<comment type="caution">
    <text evidence="7">The sequence shown here is derived from an EMBL/GenBank/DDBJ whole genome shotgun (WGS) entry which is preliminary data.</text>
</comment>
<dbReference type="Gene3D" id="1.10.3720.10">
    <property type="entry name" value="MetI-like"/>
    <property type="match status" value="2"/>
</dbReference>
<keyword evidence="4 5" id="KW-0472">Membrane</keyword>
<feature type="transmembrane region" description="Helical" evidence="5">
    <location>
        <begin position="352"/>
        <end position="371"/>
    </location>
</feature>
<protein>
    <submittedName>
        <fullName evidence="7">Sugar ABC transporter permease</fullName>
    </submittedName>
</protein>
<proteinExistence type="inferred from homology"/>
<dbReference type="PANTHER" id="PTHR42744">
    <property type="entry name" value="BINDING-PROTEIN-DEPENDENT TRANSPORT SYSTEMS INNER MEMBRANE COMPONENT"/>
    <property type="match status" value="1"/>
</dbReference>
<reference evidence="7" key="1">
    <citation type="journal article" date="2014" name="Int. J. Syst. Evol. Microbiol.">
        <title>Complete genome sequence of Corynebacterium casei LMG S-19264T (=DSM 44701T), isolated from a smear-ripened cheese.</title>
        <authorList>
            <consortium name="US DOE Joint Genome Institute (JGI-PGF)"/>
            <person name="Walter F."/>
            <person name="Albersmeier A."/>
            <person name="Kalinowski J."/>
            <person name="Ruckert C."/>
        </authorList>
    </citation>
    <scope>NUCLEOTIDE SEQUENCE</scope>
    <source>
        <strain evidence="7">JCM 31740</strain>
    </source>
</reference>
<evidence type="ECO:0000256" key="3">
    <source>
        <dbReference type="ARBA" id="ARBA00022989"/>
    </source>
</evidence>